<protein>
    <submittedName>
        <fullName evidence="4">Short-chain dehydrogenase</fullName>
    </submittedName>
</protein>
<dbReference type="PRINTS" id="PR00081">
    <property type="entry name" value="GDHRDH"/>
</dbReference>
<evidence type="ECO:0000256" key="2">
    <source>
        <dbReference type="ARBA" id="ARBA00023002"/>
    </source>
</evidence>
<keyword evidence="2" id="KW-0560">Oxidoreductase</keyword>
<sequence>MKSVMNKNVLVTGGAMGMGKAYVVRAIKDGAKNVVIWDMNEEAMAATKEELSNEKTQIHTFKVDVTNTELVYDTAQQVIDTIGPIELLINNAGIVVTEYFINHDPKKIDLSMQINSTAPMHVARAFLPAMAETNDAHIVNIASGAGLMYCPRIVVYCASKWAMLGWSQGLRIELKETLPHIKVTTVTPGHIDTGMFEGAHSKFLPLISIDKMVDAVWKGVKKEKAMVARPRAVYAMPFLRGIVGLKMFDWLLKVSGTNDFMAGHNDKR</sequence>
<keyword evidence="5" id="KW-1185">Reference proteome</keyword>
<dbReference type="InterPro" id="IPR036291">
    <property type="entry name" value="NAD(P)-bd_dom_sf"/>
</dbReference>
<dbReference type="RefSeq" id="WP_119008683.1">
    <property type="nucleotide sequence ID" value="NZ_BJXK01000004.1"/>
</dbReference>
<evidence type="ECO:0000313" key="5">
    <source>
        <dbReference type="Proteomes" id="UP000321113"/>
    </source>
</evidence>
<dbReference type="InterPro" id="IPR002347">
    <property type="entry name" value="SDR_fam"/>
</dbReference>
<evidence type="ECO:0000256" key="1">
    <source>
        <dbReference type="ARBA" id="ARBA00006484"/>
    </source>
</evidence>
<evidence type="ECO:0000313" key="4">
    <source>
        <dbReference type="EMBL" id="GEM78876.1"/>
    </source>
</evidence>
<dbReference type="PANTHER" id="PTHR24322:SF736">
    <property type="entry name" value="RETINOL DEHYDROGENASE 10"/>
    <property type="match status" value="1"/>
</dbReference>
<gene>
    <name evidence="4" type="ORF">VSU01S_11210</name>
</gene>
<evidence type="ECO:0000256" key="3">
    <source>
        <dbReference type="RuleBase" id="RU000363"/>
    </source>
</evidence>
<dbReference type="Pfam" id="PF00106">
    <property type="entry name" value="adh_short"/>
    <property type="match status" value="1"/>
</dbReference>
<comment type="caution">
    <text evidence="4">The sequence shown here is derived from an EMBL/GenBank/DDBJ whole genome shotgun (WGS) entry which is preliminary data.</text>
</comment>
<dbReference type="OrthoDB" id="9806974at2"/>
<dbReference type="Proteomes" id="UP000321113">
    <property type="component" value="Unassembled WGS sequence"/>
</dbReference>
<dbReference type="AlphaFoldDB" id="A0A511QPN3"/>
<dbReference type="PRINTS" id="PR00080">
    <property type="entry name" value="SDRFAMILY"/>
</dbReference>
<reference evidence="4 5" key="1">
    <citation type="submission" date="2019-07" db="EMBL/GenBank/DDBJ databases">
        <title>Whole genome shotgun sequence of Vibrio superstes NBRC 103154.</title>
        <authorList>
            <person name="Hosoyama A."/>
            <person name="Uohara A."/>
            <person name="Ohji S."/>
            <person name="Ichikawa N."/>
        </authorList>
    </citation>
    <scope>NUCLEOTIDE SEQUENCE [LARGE SCALE GENOMIC DNA]</scope>
    <source>
        <strain evidence="4 5">NBRC 103154</strain>
    </source>
</reference>
<dbReference type="InterPro" id="IPR020904">
    <property type="entry name" value="Sc_DH/Rdtase_CS"/>
</dbReference>
<dbReference type="EMBL" id="BJXK01000004">
    <property type="protein sequence ID" value="GEM78876.1"/>
    <property type="molecule type" value="Genomic_DNA"/>
</dbReference>
<accession>A0A511QPN3</accession>
<comment type="similarity">
    <text evidence="1 3">Belongs to the short-chain dehydrogenases/reductases (SDR) family.</text>
</comment>
<proteinExistence type="inferred from homology"/>
<dbReference type="SUPFAM" id="SSF51735">
    <property type="entry name" value="NAD(P)-binding Rossmann-fold domains"/>
    <property type="match status" value="1"/>
</dbReference>
<dbReference type="PROSITE" id="PS00061">
    <property type="entry name" value="ADH_SHORT"/>
    <property type="match status" value="1"/>
</dbReference>
<name>A0A511QPN3_9VIBR</name>
<dbReference type="PANTHER" id="PTHR24322">
    <property type="entry name" value="PKSB"/>
    <property type="match status" value="1"/>
</dbReference>
<dbReference type="GO" id="GO:0016616">
    <property type="term" value="F:oxidoreductase activity, acting on the CH-OH group of donors, NAD or NADP as acceptor"/>
    <property type="evidence" value="ECO:0007669"/>
    <property type="project" value="TreeGrafter"/>
</dbReference>
<dbReference type="Gene3D" id="3.40.50.720">
    <property type="entry name" value="NAD(P)-binding Rossmann-like Domain"/>
    <property type="match status" value="1"/>
</dbReference>
<organism evidence="4 5">
    <name type="scientific">Vibrio superstes NBRC 103154</name>
    <dbReference type="NCBI Taxonomy" id="1219062"/>
    <lineage>
        <taxon>Bacteria</taxon>
        <taxon>Pseudomonadati</taxon>
        <taxon>Pseudomonadota</taxon>
        <taxon>Gammaproteobacteria</taxon>
        <taxon>Vibrionales</taxon>
        <taxon>Vibrionaceae</taxon>
        <taxon>Vibrio</taxon>
    </lineage>
</organism>